<dbReference type="Gene3D" id="3.30.70.270">
    <property type="match status" value="1"/>
</dbReference>
<dbReference type="EMBL" id="HG994580">
    <property type="protein sequence ID" value="CAF2773191.1"/>
    <property type="molecule type" value="Genomic_DNA"/>
</dbReference>
<organism evidence="1 2">
    <name type="scientific">Lepeophtheirus salmonis</name>
    <name type="common">Salmon louse</name>
    <name type="synonym">Caligus salmonis</name>
    <dbReference type="NCBI Taxonomy" id="72036"/>
    <lineage>
        <taxon>Eukaryota</taxon>
        <taxon>Metazoa</taxon>
        <taxon>Ecdysozoa</taxon>
        <taxon>Arthropoda</taxon>
        <taxon>Crustacea</taxon>
        <taxon>Multicrustacea</taxon>
        <taxon>Hexanauplia</taxon>
        <taxon>Copepoda</taxon>
        <taxon>Siphonostomatoida</taxon>
        <taxon>Caligidae</taxon>
        <taxon>Lepeophtheirus</taxon>
    </lineage>
</organism>
<dbReference type="Proteomes" id="UP000675881">
    <property type="component" value="Chromosome 1"/>
</dbReference>
<dbReference type="SUPFAM" id="SSF56672">
    <property type="entry name" value="DNA/RNA polymerases"/>
    <property type="match status" value="1"/>
</dbReference>
<dbReference type="OrthoDB" id="6342757at2759"/>
<sequence>MVPKTPNAVLCQGVPAKRTPPKLLEGANPFELHGLRQIPLCYMDQVKRTLDDMVKENVIEKIEVDVTELCHPIVVIPKHNGKIRLTIDFPKLNSQGRKLVHHMKTPKKTVSEIKPKSNYITKFDALEMTRNMSKATTKRTITVDLGYLSGVKAFKHLLIEGDLRQQNHKLD</sequence>
<dbReference type="GO" id="GO:0071897">
    <property type="term" value="P:DNA biosynthetic process"/>
    <property type="evidence" value="ECO:0007669"/>
    <property type="project" value="UniProtKB-ARBA"/>
</dbReference>
<keyword evidence="2" id="KW-1185">Reference proteome</keyword>
<name>A0A7R8CCP4_LEPSM</name>
<dbReference type="AlphaFoldDB" id="A0A7R8CCP4"/>
<dbReference type="InterPro" id="IPR043128">
    <property type="entry name" value="Rev_trsase/Diguanyl_cyclase"/>
</dbReference>
<gene>
    <name evidence="1" type="ORF">LSAA_2175</name>
</gene>
<proteinExistence type="predicted"/>
<dbReference type="Gene3D" id="3.10.10.10">
    <property type="entry name" value="HIV Type 1 Reverse Transcriptase, subunit A, domain 1"/>
    <property type="match status" value="1"/>
</dbReference>
<reference evidence="1" key="1">
    <citation type="submission" date="2021-02" db="EMBL/GenBank/DDBJ databases">
        <authorList>
            <person name="Bekaert M."/>
        </authorList>
    </citation>
    <scope>NUCLEOTIDE SEQUENCE</scope>
    <source>
        <strain evidence="1">IoA-00</strain>
    </source>
</reference>
<protein>
    <submittedName>
        <fullName evidence="1">(salmon louse) hypothetical protein</fullName>
    </submittedName>
</protein>
<evidence type="ECO:0000313" key="1">
    <source>
        <dbReference type="EMBL" id="CAF2773191.1"/>
    </source>
</evidence>
<accession>A0A7R8CCP4</accession>
<evidence type="ECO:0000313" key="2">
    <source>
        <dbReference type="Proteomes" id="UP000675881"/>
    </source>
</evidence>
<dbReference type="InterPro" id="IPR043502">
    <property type="entry name" value="DNA/RNA_pol_sf"/>
</dbReference>